<gene>
    <name evidence="1" type="ORF">NP777_34045</name>
</gene>
<dbReference type="EMBL" id="JANIAA010000032">
    <property type="protein sequence ID" value="MCQ8193190.1"/>
    <property type="molecule type" value="Genomic_DNA"/>
</dbReference>
<name>A0ABT1V727_9ACTN</name>
<dbReference type="RefSeq" id="WP_256654035.1">
    <property type="nucleotide sequence ID" value="NZ_JANIAA010000032.1"/>
</dbReference>
<reference evidence="1 2" key="1">
    <citation type="submission" date="2022-07" db="EMBL/GenBank/DDBJ databases">
        <authorList>
            <person name="Phongsopitanun W."/>
            <person name="Tanasupawat S."/>
        </authorList>
    </citation>
    <scope>NUCLEOTIDE SEQUENCE [LARGE SCALE GENOMIC DNA]</scope>
    <source>
        <strain evidence="1 2">RCU-064</strain>
    </source>
</reference>
<evidence type="ECO:0000313" key="2">
    <source>
        <dbReference type="Proteomes" id="UP001204746"/>
    </source>
</evidence>
<dbReference type="Proteomes" id="UP001204746">
    <property type="component" value="Unassembled WGS sequence"/>
</dbReference>
<accession>A0ABT1V727</accession>
<protein>
    <submittedName>
        <fullName evidence="1">Uncharacterized protein</fullName>
    </submittedName>
</protein>
<keyword evidence="2" id="KW-1185">Reference proteome</keyword>
<sequence length="46" mass="4940">MVELEGESAEGLLVRRVAAAEAGELLLACAVGIDAYRILRVKKLLE</sequence>
<organism evidence="1 2">
    <name type="scientific">Streptomyces rugosispiralis</name>
    <dbReference type="NCBI Taxonomy" id="2967341"/>
    <lineage>
        <taxon>Bacteria</taxon>
        <taxon>Bacillati</taxon>
        <taxon>Actinomycetota</taxon>
        <taxon>Actinomycetes</taxon>
        <taxon>Kitasatosporales</taxon>
        <taxon>Streptomycetaceae</taxon>
        <taxon>Streptomyces</taxon>
    </lineage>
</organism>
<comment type="caution">
    <text evidence="1">The sequence shown here is derived from an EMBL/GenBank/DDBJ whole genome shotgun (WGS) entry which is preliminary data.</text>
</comment>
<evidence type="ECO:0000313" key="1">
    <source>
        <dbReference type="EMBL" id="MCQ8193190.1"/>
    </source>
</evidence>
<proteinExistence type="predicted"/>